<gene>
    <name evidence="2" type="ORF">C6V83_03615</name>
</gene>
<keyword evidence="3" id="KW-1185">Reference proteome</keyword>
<feature type="signal peptide" evidence="1">
    <location>
        <begin position="1"/>
        <end position="34"/>
    </location>
</feature>
<evidence type="ECO:0000256" key="1">
    <source>
        <dbReference type="SAM" id="SignalP"/>
    </source>
</evidence>
<dbReference type="RefSeq" id="WP_105941243.1">
    <property type="nucleotide sequence ID" value="NZ_CP027433.1"/>
</dbReference>
<name>A0A2S0KCV0_9ACTN</name>
<dbReference type="EMBL" id="CP027433">
    <property type="protein sequence ID" value="AVL99508.1"/>
    <property type="molecule type" value="Genomic_DNA"/>
</dbReference>
<proteinExistence type="predicted"/>
<feature type="chain" id="PRO_5015442457" evidence="1">
    <location>
        <begin position="35"/>
        <end position="181"/>
    </location>
</feature>
<reference evidence="2 3" key="1">
    <citation type="submission" date="2018-03" db="EMBL/GenBank/DDBJ databases">
        <title>Characteristics and genome of n-alkane degrading marine bacteria Gordonia iterans isolated from crude oil contaminated in Tae-an, South Korea.</title>
        <authorList>
            <person name="Lee S.-S."/>
            <person name="Kim H."/>
        </authorList>
    </citation>
    <scope>NUCLEOTIDE SEQUENCE [LARGE SCALE GENOMIC DNA]</scope>
    <source>
        <strain evidence="2 3">Co17</strain>
    </source>
</reference>
<protein>
    <submittedName>
        <fullName evidence="2">Uncharacterized protein</fullName>
    </submittedName>
</protein>
<dbReference type="KEGG" id="git:C6V83_03615"/>
<dbReference type="AlphaFoldDB" id="A0A2S0KCV0"/>
<organism evidence="2 3">
    <name type="scientific">Gordonia iterans</name>
    <dbReference type="NCBI Taxonomy" id="1004901"/>
    <lineage>
        <taxon>Bacteria</taxon>
        <taxon>Bacillati</taxon>
        <taxon>Actinomycetota</taxon>
        <taxon>Actinomycetes</taxon>
        <taxon>Mycobacteriales</taxon>
        <taxon>Gordoniaceae</taxon>
        <taxon>Gordonia</taxon>
    </lineage>
</organism>
<dbReference type="Proteomes" id="UP000239814">
    <property type="component" value="Chromosome"/>
</dbReference>
<sequence length="181" mass="18154">MKTRKTRSGTVRAVALAVGLAVLAVLAGAGQAAAARPGDLAVEAMAICDRGKTYRMVAVMNVGGTKITGVRVGSVGGPEIRVPYIRKPNVAPDTPNVYVNGLPVVSATGTGPGGTLGPGQRVIVGHVVPGCGPYALVGYAIGNEVDDVFSAPNYGIDLGTAPLPAIPSDASVLVRHFAAAD</sequence>
<keyword evidence="1" id="KW-0732">Signal</keyword>
<evidence type="ECO:0000313" key="2">
    <source>
        <dbReference type="EMBL" id="AVL99508.1"/>
    </source>
</evidence>
<accession>A0A2S0KCV0</accession>
<evidence type="ECO:0000313" key="3">
    <source>
        <dbReference type="Proteomes" id="UP000239814"/>
    </source>
</evidence>